<keyword evidence="2" id="KW-0328">Glycosyltransferase</keyword>
<name>A0A5J4RNZ6_9ZZZZ</name>
<accession>A0A5J4RNZ6</accession>
<evidence type="ECO:0000256" key="4">
    <source>
        <dbReference type="ARBA" id="ARBA00022692"/>
    </source>
</evidence>
<evidence type="ECO:0000256" key="6">
    <source>
        <dbReference type="ARBA" id="ARBA00022984"/>
    </source>
</evidence>
<comment type="catalytic activity">
    <reaction evidence="11">
        <text>[GlcNAc-(1-&gt;4)-Mur2Ac(oyl-L-Ala-gamma-D-Glu-L-Lys-D-Ala-D-Ala)](n)-di-trans,octa-cis-undecaprenyl diphosphate + beta-D-GlcNAc-(1-&gt;4)-Mur2Ac(oyl-L-Ala-gamma-D-Glu-L-Lys-D-Ala-D-Ala)-di-trans,octa-cis-undecaprenyl diphosphate = [GlcNAc-(1-&gt;4)-Mur2Ac(oyl-L-Ala-gamma-D-Glu-L-Lys-D-Ala-D-Ala)](n+1)-di-trans,octa-cis-undecaprenyl diphosphate + di-trans,octa-cis-undecaprenyl diphosphate + H(+)</text>
        <dbReference type="Rhea" id="RHEA:23708"/>
        <dbReference type="Rhea" id="RHEA-COMP:9602"/>
        <dbReference type="Rhea" id="RHEA-COMP:9603"/>
        <dbReference type="ChEBI" id="CHEBI:15378"/>
        <dbReference type="ChEBI" id="CHEBI:58405"/>
        <dbReference type="ChEBI" id="CHEBI:60033"/>
        <dbReference type="ChEBI" id="CHEBI:78435"/>
        <dbReference type="EC" id="2.4.99.28"/>
    </reaction>
</comment>
<dbReference type="GO" id="GO:0051301">
    <property type="term" value="P:cell division"/>
    <property type="evidence" value="ECO:0007669"/>
    <property type="project" value="InterPro"/>
</dbReference>
<dbReference type="EC" id="2.4.99.28" evidence="10"/>
<proteinExistence type="predicted"/>
<evidence type="ECO:0000256" key="5">
    <source>
        <dbReference type="ARBA" id="ARBA00022960"/>
    </source>
</evidence>
<dbReference type="GO" id="GO:0015648">
    <property type="term" value="F:lipid-linked peptidoglycan transporter activity"/>
    <property type="evidence" value="ECO:0007669"/>
    <property type="project" value="TreeGrafter"/>
</dbReference>
<evidence type="ECO:0000256" key="2">
    <source>
        <dbReference type="ARBA" id="ARBA00022676"/>
    </source>
</evidence>
<evidence type="ECO:0000256" key="1">
    <source>
        <dbReference type="ARBA" id="ARBA00004141"/>
    </source>
</evidence>
<evidence type="ECO:0000256" key="9">
    <source>
        <dbReference type="ARBA" id="ARBA00032370"/>
    </source>
</evidence>
<comment type="caution">
    <text evidence="13">The sequence shown here is derived from an EMBL/GenBank/DDBJ whole genome shotgun (WGS) entry which is preliminary data.</text>
</comment>
<dbReference type="InterPro" id="IPR001182">
    <property type="entry name" value="FtsW/RodA"/>
</dbReference>
<evidence type="ECO:0000256" key="7">
    <source>
        <dbReference type="ARBA" id="ARBA00022989"/>
    </source>
</evidence>
<keyword evidence="3" id="KW-0808">Transferase</keyword>
<evidence type="ECO:0000256" key="10">
    <source>
        <dbReference type="ARBA" id="ARBA00044770"/>
    </source>
</evidence>
<feature type="transmembrane region" description="Helical" evidence="12">
    <location>
        <begin position="51"/>
        <end position="68"/>
    </location>
</feature>
<dbReference type="PANTHER" id="PTHR30474">
    <property type="entry name" value="CELL CYCLE PROTEIN"/>
    <property type="match status" value="1"/>
</dbReference>
<gene>
    <name evidence="13" type="ORF">EZS27_016415</name>
</gene>
<keyword evidence="7 12" id="KW-1133">Transmembrane helix</keyword>
<sequence length="119" mass="13747">MDLIRNIFKGDKVIWIIFLFFCVISIIEVFSAASTLTYASGNHWAPITQHCIFLIIGTILMVFVHNIHYKWFQVFPTLLYPVSLILLGLTLLSQKVETLYQRNSSSGLHHLHDRPYSIP</sequence>
<keyword evidence="5" id="KW-0133">Cell shape</keyword>
<dbReference type="GO" id="GO:0008955">
    <property type="term" value="F:peptidoglycan glycosyltransferase activity"/>
    <property type="evidence" value="ECO:0007669"/>
    <property type="project" value="UniProtKB-EC"/>
</dbReference>
<protein>
    <recommendedName>
        <fullName evidence="10">peptidoglycan glycosyltransferase</fullName>
        <ecNumber evidence="10">2.4.99.28</ecNumber>
    </recommendedName>
    <alternativeName>
        <fullName evidence="9">Peptidoglycan polymerase</fullName>
    </alternativeName>
</protein>
<feature type="transmembrane region" description="Helical" evidence="12">
    <location>
        <begin position="13"/>
        <end position="39"/>
    </location>
</feature>
<reference evidence="13" key="1">
    <citation type="submission" date="2019-03" db="EMBL/GenBank/DDBJ databases">
        <title>Single cell metagenomics reveals metabolic interactions within the superorganism composed of flagellate Streblomastix strix and complex community of Bacteroidetes bacteria on its surface.</title>
        <authorList>
            <person name="Treitli S.C."/>
            <person name="Kolisko M."/>
            <person name="Husnik F."/>
            <person name="Keeling P."/>
            <person name="Hampl V."/>
        </authorList>
    </citation>
    <scope>NUCLEOTIDE SEQUENCE</scope>
    <source>
        <strain evidence="13">STM</strain>
    </source>
</reference>
<keyword evidence="4 12" id="KW-0812">Transmembrane</keyword>
<comment type="subcellular location">
    <subcellularLocation>
        <location evidence="1">Membrane</location>
        <topology evidence="1">Multi-pass membrane protein</topology>
    </subcellularLocation>
</comment>
<evidence type="ECO:0000313" key="13">
    <source>
        <dbReference type="EMBL" id="KAA6335344.1"/>
    </source>
</evidence>
<feature type="transmembrane region" description="Helical" evidence="12">
    <location>
        <begin position="74"/>
        <end position="92"/>
    </location>
</feature>
<evidence type="ECO:0000256" key="8">
    <source>
        <dbReference type="ARBA" id="ARBA00023136"/>
    </source>
</evidence>
<dbReference type="GO" id="GO:0009252">
    <property type="term" value="P:peptidoglycan biosynthetic process"/>
    <property type="evidence" value="ECO:0007669"/>
    <property type="project" value="UniProtKB-KW"/>
</dbReference>
<evidence type="ECO:0000256" key="3">
    <source>
        <dbReference type="ARBA" id="ARBA00022679"/>
    </source>
</evidence>
<dbReference type="GO" id="GO:0008360">
    <property type="term" value="P:regulation of cell shape"/>
    <property type="evidence" value="ECO:0007669"/>
    <property type="project" value="UniProtKB-KW"/>
</dbReference>
<organism evidence="13">
    <name type="scientific">termite gut metagenome</name>
    <dbReference type="NCBI Taxonomy" id="433724"/>
    <lineage>
        <taxon>unclassified sequences</taxon>
        <taxon>metagenomes</taxon>
        <taxon>organismal metagenomes</taxon>
    </lineage>
</organism>
<keyword evidence="8 12" id="KW-0472">Membrane</keyword>
<evidence type="ECO:0000256" key="12">
    <source>
        <dbReference type="SAM" id="Phobius"/>
    </source>
</evidence>
<evidence type="ECO:0000256" key="11">
    <source>
        <dbReference type="ARBA" id="ARBA00049902"/>
    </source>
</evidence>
<dbReference type="EMBL" id="SNRY01000903">
    <property type="protein sequence ID" value="KAA6335344.1"/>
    <property type="molecule type" value="Genomic_DNA"/>
</dbReference>
<dbReference type="PANTHER" id="PTHR30474:SF2">
    <property type="entry name" value="PEPTIDOGLYCAN GLYCOSYLTRANSFERASE FTSW-RELATED"/>
    <property type="match status" value="1"/>
</dbReference>
<dbReference type="GO" id="GO:0032153">
    <property type="term" value="C:cell division site"/>
    <property type="evidence" value="ECO:0007669"/>
    <property type="project" value="TreeGrafter"/>
</dbReference>
<dbReference type="AlphaFoldDB" id="A0A5J4RNZ6"/>
<dbReference type="GO" id="GO:0005886">
    <property type="term" value="C:plasma membrane"/>
    <property type="evidence" value="ECO:0007669"/>
    <property type="project" value="TreeGrafter"/>
</dbReference>
<keyword evidence="6" id="KW-0573">Peptidoglycan synthesis</keyword>